<dbReference type="GO" id="GO:0004930">
    <property type="term" value="F:G protein-coupled receptor activity"/>
    <property type="evidence" value="ECO:0007669"/>
    <property type="project" value="UniProtKB-KW"/>
</dbReference>
<evidence type="ECO:0000256" key="10">
    <source>
        <dbReference type="ARBA" id="ARBA00023224"/>
    </source>
</evidence>
<evidence type="ECO:0000256" key="8">
    <source>
        <dbReference type="ARBA" id="ARBA00023136"/>
    </source>
</evidence>
<dbReference type="PANTHER" id="PTHR11394">
    <property type="entry name" value="TASTE RECEPTOR TYPE 2"/>
    <property type="match status" value="1"/>
</dbReference>
<accession>A0AAV7PEE8</accession>
<feature type="transmembrane region" description="Helical" evidence="12">
    <location>
        <begin position="98"/>
        <end position="120"/>
    </location>
</feature>
<evidence type="ECO:0008006" key="15">
    <source>
        <dbReference type="Google" id="ProtNLM"/>
    </source>
</evidence>
<evidence type="ECO:0000256" key="1">
    <source>
        <dbReference type="ARBA" id="ARBA00004141"/>
    </source>
</evidence>
<keyword evidence="8 12" id="KW-0472">Membrane</keyword>
<feature type="transmembrane region" description="Helical" evidence="12">
    <location>
        <begin position="40"/>
        <end position="61"/>
    </location>
</feature>
<keyword evidence="6 12" id="KW-1133">Transmembrane helix</keyword>
<evidence type="ECO:0000256" key="6">
    <source>
        <dbReference type="ARBA" id="ARBA00022989"/>
    </source>
</evidence>
<feature type="transmembrane region" description="Helical" evidence="12">
    <location>
        <begin position="6"/>
        <end position="33"/>
    </location>
</feature>
<comment type="subcellular location">
    <subcellularLocation>
        <location evidence="1">Membrane</location>
        <topology evidence="1">Multi-pass membrane protein</topology>
    </subcellularLocation>
</comment>
<evidence type="ECO:0000256" key="12">
    <source>
        <dbReference type="SAM" id="Phobius"/>
    </source>
</evidence>
<dbReference type="SUPFAM" id="SSF81321">
    <property type="entry name" value="Family A G protein-coupled receptor-like"/>
    <property type="match status" value="1"/>
</dbReference>
<name>A0AAV7PEE8_PLEWA</name>
<gene>
    <name evidence="13" type="ORF">NDU88_004230</name>
</gene>
<keyword evidence="4" id="KW-0716">Sensory transduction</keyword>
<evidence type="ECO:0000256" key="4">
    <source>
        <dbReference type="ARBA" id="ARBA00022606"/>
    </source>
</evidence>
<evidence type="ECO:0000256" key="7">
    <source>
        <dbReference type="ARBA" id="ARBA00023040"/>
    </source>
</evidence>
<sequence>MWSGSSSVWLTACLCVFYCVKIVDFNHPLFIWLKLRISKVVLWLQLWSVVEPLVLSFPVYWDSHSNLNDNSTVDRKFNSTVPAEKGKLLKSYLDVAETLGFCIPLLLGVLSIAPIFPSLYRHTRRMKENALGFSEPRLGAHIGAARILGSLLLIYLVIILTIFLAALLKSELSLMVSEICIALITPAESIILILGNTKLKHALWKALSPCKR</sequence>
<comment type="caution">
    <text evidence="13">The sequence shown here is derived from an EMBL/GenBank/DDBJ whole genome shotgun (WGS) entry which is preliminary data.</text>
</comment>
<dbReference type="Pfam" id="PF05296">
    <property type="entry name" value="TAS2R"/>
    <property type="match status" value="1"/>
</dbReference>
<evidence type="ECO:0000256" key="2">
    <source>
        <dbReference type="ARBA" id="ARBA00007376"/>
    </source>
</evidence>
<dbReference type="GO" id="GO:0033038">
    <property type="term" value="F:bitter taste receptor activity"/>
    <property type="evidence" value="ECO:0007669"/>
    <property type="project" value="InterPro"/>
</dbReference>
<comment type="similarity">
    <text evidence="2 11">Belongs to the G-protein coupled receptor T2R family.</text>
</comment>
<dbReference type="PANTHER" id="PTHR11394:SF169">
    <property type="entry name" value="TASTE RECEPTOR TYPE 2"/>
    <property type="match status" value="1"/>
</dbReference>
<keyword evidence="7" id="KW-0297">G-protein coupled receptor</keyword>
<reference evidence="13" key="1">
    <citation type="journal article" date="2022" name="bioRxiv">
        <title>Sequencing and chromosome-scale assembly of the giantPleurodeles waltlgenome.</title>
        <authorList>
            <person name="Brown T."/>
            <person name="Elewa A."/>
            <person name="Iarovenko S."/>
            <person name="Subramanian E."/>
            <person name="Araus A.J."/>
            <person name="Petzold A."/>
            <person name="Susuki M."/>
            <person name="Suzuki K.-i.T."/>
            <person name="Hayashi T."/>
            <person name="Toyoda A."/>
            <person name="Oliveira C."/>
            <person name="Osipova E."/>
            <person name="Leigh N.D."/>
            <person name="Simon A."/>
            <person name="Yun M.H."/>
        </authorList>
    </citation>
    <scope>NUCLEOTIDE SEQUENCE</scope>
    <source>
        <strain evidence="13">20211129_DDA</strain>
        <tissue evidence="13">Liver</tissue>
    </source>
</reference>
<dbReference type="Gene3D" id="1.20.1070.10">
    <property type="entry name" value="Rhodopsin 7-helix transmembrane proteins"/>
    <property type="match status" value="1"/>
</dbReference>
<dbReference type="Proteomes" id="UP001066276">
    <property type="component" value="Chromosome 7"/>
</dbReference>
<dbReference type="GO" id="GO:0016020">
    <property type="term" value="C:membrane"/>
    <property type="evidence" value="ECO:0007669"/>
    <property type="project" value="UniProtKB-SubCell"/>
</dbReference>
<keyword evidence="3" id="KW-0919">Taste</keyword>
<protein>
    <recommendedName>
        <fullName evidence="15">Taste receptor type 2</fullName>
    </recommendedName>
</protein>
<evidence type="ECO:0000313" key="14">
    <source>
        <dbReference type="Proteomes" id="UP001066276"/>
    </source>
</evidence>
<evidence type="ECO:0000256" key="11">
    <source>
        <dbReference type="RuleBase" id="RU004423"/>
    </source>
</evidence>
<evidence type="ECO:0000256" key="9">
    <source>
        <dbReference type="ARBA" id="ARBA00023170"/>
    </source>
</evidence>
<proteinExistence type="inferred from homology"/>
<organism evidence="13 14">
    <name type="scientific">Pleurodeles waltl</name>
    <name type="common">Iberian ribbed newt</name>
    <dbReference type="NCBI Taxonomy" id="8319"/>
    <lineage>
        <taxon>Eukaryota</taxon>
        <taxon>Metazoa</taxon>
        <taxon>Chordata</taxon>
        <taxon>Craniata</taxon>
        <taxon>Vertebrata</taxon>
        <taxon>Euteleostomi</taxon>
        <taxon>Amphibia</taxon>
        <taxon>Batrachia</taxon>
        <taxon>Caudata</taxon>
        <taxon>Salamandroidea</taxon>
        <taxon>Salamandridae</taxon>
        <taxon>Pleurodelinae</taxon>
        <taxon>Pleurodeles</taxon>
    </lineage>
</organism>
<evidence type="ECO:0000256" key="5">
    <source>
        <dbReference type="ARBA" id="ARBA00022692"/>
    </source>
</evidence>
<dbReference type="AlphaFoldDB" id="A0AAV7PEE8"/>
<keyword evidence="10" id="KW-0807">Transducer</keyword>
<dbReference type="InterPro" id="IPR007960">
    <property type="entry name" value="TAS2R"/>
</dbReference>
<evidence type="ECO:0000313" key="13">
    <source>
        <dbReference type="EMBL" id="KAJ1125812.1"/>
    </source>
</evidence>
<evidence type="ECO:0000256" key="3">
    <source>
        <dbReference type="ARBA" id="ARBA00022480"/>
    </source>
</evidence>
<dbReference type="EMBL" id="JANPWB010000011">
    <property type="protein sequence ID" value="KAJ1125812.1"/>
    <property type="molecule type" value="Genomic_DNA"/>
</dbReference>
<feature type="transmembrane region" description="Helical" evidence="12">
    <location>
        <begin position="174"/>
        <end position="195"/>
    </location>
</feature>
<feature type="transmembrane region" description="Helical" evidence="12">
    <location>
        <begin position="147"/>
        <end position="168"/>
    </location>
</feature>
<keyword evidence="9" id="KW-0675">Receptor</keyword>
<keyword evidence="5 12" id="KW-0812">Transmembrane</keyword>
<keyword evidence="14" id="KW-1185">Reference proteome</keyword>